<evidence type="ECO:0000313" key="4">
    <source>
        <dbReference type="EMBL" id="GAF81829.1"/>
    </source>
</evidence>
<dbReference type="Pfam" id="PF00884">
    <property type="entry name" value="Sulfatase"/>
    <property type="match status" value="1"/>
</dbReference>
<accession>X0SLC7</accession>
<feature type="non-terminal residue" evidence="4">
    <location>
        <position position="1"/>
    </location>
</feature>
<feature type="domain" description="Sulfatase N-terminal" evidence="3">
    <location>
        <begin position="1"/>
        <end position="242"/>
    </location>
</feature>
<evidence type="ECO:0000256" key="1">
    <source>
        <dbReference type="ARBA" id="ARBA00008779"/>
    </source>
</evidence>
<evidence type="ECO:0000259" key="3">
    <source>
        <dbReference type="Pfam" id="PF00884"/>
    </source>
</evidence>
<dbReference type="PANTHER" id="PTHR42693:SF53">
    <property type="entry name" value="ENDO-4-O-SULFATASE"/>
    <property type="match status" value="1"/>
</dbReference>
<reference evidence="4" key="1">
    <citation type="journal article" date="2014" name="Front. Microbiol.">
        <title>High frequency of phylogenetically diverse reductive dehalogenase-homologous genes in deep subseafloor sedimentary metagenomes.</title>
        <authorList>
            <person name="Kawai M."/>
            <person name="Futagami T."/>
            <person name="Toyoda A."/>
            <person name="Takaki Y."/>
            <person name="Nishi S."/>
            <person name="Hori S."/>
            <person name="Arai W."/>
            <person name="Tsubouchi T."/>
            <person name="Morono Y."/>
            <person name="Uchiyama I."/>
            <person name="Ito T."/>
            <person name="Fujiyama A."/>
            <person name="Inagaki F."/>
            <person name="Takami H."/>
        </authorList>
    </citation>
    <scope>NUCLEOTIDE SEQUENCE</scope>
    <source>
        <strain evidence="4">Expedition CK06-06</strain>
    </source>
</reference>
<organism evidence="4">
    <name type="scientific">marine sediment metagenome</name>
    <dbReference type="NCBI Taxonomy" id="412755"/>
    <lineage>
        <taxon>unclassified sequences</taxon>
        <taxon>metagenomes</taxon>
        <taxon>ecological metagenomes</taxon>
    </lineage>
</organism>
<gene>
    <name evidence="4" type="ORF">S01H1_06535</name>
</gene>
<evidence type="ECO:0000256" key="2">
    <source>
        <dbReference type="ARBA" id="ARBA00022801"/>
    </source>
</evidence>
<dbReference type="Gene3D" id="3.40.720.10">
    <property type="entry name" value="Alkaline Phosphatase, subunit A"/>
    <property type="match status" value="1"/>
</dbReference>
<name>X0SLC7_9ZZZZ</name>
<sequence>IGKWHQGGTADYHPFRHGFDEFFGFLHEGHYFVPPPYNGVTTMLRRKSLPHGYTGRWVGEKGLIYTDHMGGNEPDYDADNPITRGGQPVVETEYLTDALTREAVDFIDRHDDKPFFLYLAYNAVHSPLQGADAYMKKFVHIEDIHRRIFAAMLSNMDDSVGSVMAQLRKSGLEENTIVFFLSDNGGPTRELTSSNLPLRGSKGQMYEGGLRVPFMMQWKGTIPAGQTYEKPVSSFDIYATAAANSEGVIAPELVEGVDLVPFVTGKKKGVPHETLFWRQGGKCGLRHGDWKIVRMGGRKSPGKSQWELYNLSEDLSEETNLAQSDPERLTELIERWEKMNSEMAEPLF</sequence>
<protein>
    <recommendedName>
        <fullName evidence="3">Sulfatase N-terminal domain-containing protein</fullName>
    </recommendedName>
</protein>
<comment type="caution">
    <text evidence="4">The sequence shown here is derived from an EMBL/GenBank/DDBJ whole genome shotgun (WGS) entry which is preliminary data.</text>
</comment>
<dbReference type="InterPro" id="IPR050738">
    <property type="entry name" value="Sulfatase"/>
</dbReference>
<proteinExistence type="inferred from homology"/>
<dbReference type="InterPro" id="IPR017850">
    <property type="entry name" value="Alkaline_phosphatase_core_sf"/>
</dbReference>
<dbReference type="PANTHER" id="PTHR42693">
    <property type="entry name" value="ARYLSULFATASE FAMILY MEMBER"/>
    <property type="match status" value="1"/>
</dbReference>
<dbReference type="Gene3D" id="3.30.1120.10">
    <property type="match status" value="1"/>
</dbReference>
<dbReference type="AlphaFoldDB" id="X0SLC7"/>
<dbReference type="InterPro" id="IPR000917">
    <property type="entry name" value="Sulfatase_N"/>
</dbReference>
<dbReference type="SUPFAM" id="SSF53649">
    <property type="entry name" value="Alkaline phosphatase-like"/>
    <property type="match status" value="1"/>
</dbReference>
<dbReference type="EMBL" id="BARS01003369">
    <property type="protein sequence ID" value="GAF81829.1"/>
    <property type="molecule type" value="Genomic_DNA"/>
</dbReference>
<comment type="similarity">
    <text evidence="1">Belongs to the sulfatase family.</text>
</comment>
<keyword evidence="2" id="KW-0378">Hydrolase</keyword>
<dbReference type="GO" id="GO:0004065">
    <property type="term" value="F:arylsulfatase activity"/>
    <property type="evidence" value="ECO:0007669"/>
    <property type="project" value="TreeGrafter"/>
</dbReference>